<comment type="pathway">
    <text evidence="2">Carbohydrate biosynthesis; dTDP-L-rhamnose biosynthesis.</text>
</comment>
<dbReference type="SUPFAM" id="SSF51182">
    <property type="entry name" value="RmlC-like cupins"/>
    <property type="match status" value="1"/>
</dbReference>
<proteinExistence type="inferred from homology"/>
<dbReference type="InterPro" id="IPR000888">
    <property type="entry name" value="RmlC-like"/>
</dbReference>
<keyword evidence="2 3" id="KW-0413">Isomerase</keyword>
<evidence type="ECO:0000256" key="2">
    <source>
        <dbReference type="RuleBase" id="RU364069"/>
    </source>
</evidence>
<dbReference type="Proteomes" id="UP001521150">
    <property type="component" value="Unassembled WGS sequence"/>
</dbReference>
<dbReference type="NCBIfam" id="TIGR01221">
    <property type="entry name" value="rmlC"/>
    <property type="match status" value="1"/>
</dbReference>
<dbReference type="Pfam" id="PF00908">
    <property type="entry name" value="dTDP_sugar_isom"/>
    <property type="match status" value="1"/>
</dbReference>
<comment type="caution">
    <text evidence="3">The sequence shown here is derived from an EMBL/GenBank/DDBJ whole genome shotgun (WGS) entry which is preliminary data.</text>
</comment>
<dbReference type="Gene3D" id="2.60.120.10">
    <property type="entry name" value="Jelly Rolls"/>
    <property type="match status" value="1"/>
</dbReference>
<protein>
    <recommendedName>
        <fullName evidence="2">dTDP-4-dehydrorhamnose 3,5-epimerase</fullName>
        <ecNumber evidence="2">5.1.3.13</ecNumber>
    </recommendedName>
    <alternativeName>
        <fullName evidence="2">Thymidine diphospho-4-keto-rhamnose 3,5-epimerase</fullName>
    </alternativeName>
</protein>
<sequence length="197" mass="21520">MHVRELSIAGVFEFSPQTFEDNRGLFSAPFQGDVFEKTVGHPLRLGQTNHSVSKRGVIRGIHFADTPPGQAKYVYCPRGSMLDVVVDIRVGSPTFGQWDSVLLDANSYRALYVPEGIGHGFVALEDDTAMSYICSMGYNPGGEHGITPLDPALQLPWPVDIEPILSDKDTKAPTLAEAQIAGLLPSYDACVEHYRSL</sequence>
<evidence type="ECO:0000256" key="1">
    <source>
        <dbReference type="ARBA" id="ARBA00010154"/>
    </source>
</evidence>
<dbReference type="RefSeq" id="WP_233727620.1">
    <property type="nucleotide sequence ID" value="NZ_JAJVCN010000002.1"/>
</dbReference>
<comment type="subunit">
    <text evidence="2">Homodimer.</text>
</comment>
<dbReference type="InterPro" id="IPR014710">
    <property type="entry name" value="RmlC-like_jellyroll"/>
</dbReference>
<comment type="function">
    <text evidence="2">Catalyzes the epimerization of the C3' and C5'positions of dTDP-6-deoxy-D-xylo-4-hexulose, forming dTDP-6-deoxy-L-lyxo-4-hexulose.</text>
</comment>
<organism evidence="3 4">
    <name type="scientific">Kibdelosporangium philippinense</name>
    <dbReference type="NCBI Taxonomy" id="211113"/>
    <lineage>
        <taxon>Bacteria</taxon>
        <taxon>Bacillati</taxon>
        <taxon>Actinomycetota</taxon>
        <taxon>Actinomycetes</taxon>
        <taxon>Pseudonocardiales</taxon>
        <taxon>Pseudonocardiaceae</taxon>
        <taxon>Kibdelosporangium</taxon>
    </lineage>
</organism>
<evidence type="ECO:0000313" key="3">
    <source>
        <dbReference type="EMBL" id="MCE7006113.1"/>
    </source>
</evidence>
<dbReference type="EC" id="5.1.3.13" evidence="2"/>
<dbReference type="PANTHER" id="PTHR21047:SF2">
    <property type="entry name" value="THYMIDINE DIPHOSPHO-4-KETO-RHAMNOSE 3,5-EPIMERASE"/>
    <property type="match status" value="1"/>
</dbReference>
<keyword evidence="4" id="KW-1185">Reference proteome</keyword>
<reference evidence="3 4" key="1">
    <citation type="submission" date="2021-12" db="EMBL/GenBank/DDBJ databases">
        <title>Genome sequence of Kibdelosporangium philippinense ATCC 49844.</title>
        <authorList>
            <person name="Fedorov E.A."/>
            <person name="Omeragic M."/>
            <person name="Shalygina K.F."/>
            <person name="Maclea K.S."/>
        </authorList>
    </citation>
    <scope>NUCLEOTIDE SEQUENCE [LARGE SCALE GENOMIC DNA]</scope>
    <source>
        <strain evidence="3 4">ATCC 49844</strain>
    </source>
</reference>
<name>A0ABS8ZE55_9PSEU</name>
<gene>
    <name evidence="3" type="primary">rfbC</name>
    <name evidence="3" type="ORF">LWC34_25230</name>
</gene>
<dbReference type="PANTHER" id="PTHR21047">
    <property type="entry name" value="DTDP-6-DEOXY-D-GLUCOSE-3,5 EPIMERASE"/>
    <property type="match status" value="1"/>
</dbReference>
<comment type="similarity">
    <text evidence="1 2">Belongs to the dTDP-4-dehydrorhamnose 3,5-epimerase family.</text>
</comment>
<dbReference type="CDD" id="cd00438">
    <property type="entry name" value="cupin_RmlC"/>
    <property type="match status" value="1"/>
</dbReference>
<accession>A0ABS8ZE55</accession>
<dbReference type="InterPro" id="IPR011051">
    <property type="entry name" value="RmlC_Cupin_sf"/>
</dbReference>
<evidence type="ECO:0000313" key="4">
    <source>
        <dbReference type="Proteomes" id="UP001521150"/>
    </source>
</evidence>
<dbReference type="EMBL" id="JAJVCN010000002">
    <property type="protein sequence ID" value="MCE7006113.1"/>
    <property type="molecule type" value="Genomic_DNA"/>
</dbReference>
<comment type="catalytic activity">
    <reaction evidence="2">
        <text>dTDP-4-dehydro-6-deoxy-alpha-D-glucose = dTDP-4-dehydro-beta-L-rhamnose</text>
        <dbReference type="Rhea" id="RHEA:16969"/>
        <dbReference type="ChEBI" id="CHEBI:57649"/>
        <dbReference type="ChEBI" id="CHEBI:62830"/>
        <dbReference type="EC" id="5.1.3.13"/>
    </reaction>
</comment>
<dbReference type="GO" id="GO:0008830">
    <property type="term" value="F:dTDP-4-dehydrorhamnose 3,5-epimerase activity"/>
    <property type="evidence" value="ECO:0007669"/>
    <property type="project" value="UniProtKB-EC"/>
</dbReference>